<comment type="caution">
    <text evidence="4">The sequence shown here is derived from an EMBL/GenBank/DDBJ whole genome shotgun (WGS) entry which is preliminary data.</text>
</comment>
<dbReference type="CDD" id="cd22005">
    <property type="entry name" value="HMG-box_AtHMGB1-like"/>
    <property type="match status" value="1"/>
</dbReference>
<dbReference type="PROSITE" id="PS50118">
    <property type="entry name" value="HMG_BOX_2"/>
    <property type="match status" value="1"/>
</dbReference>
<gene>
    <name evidence="4" type="ORF">RND81_01G103700</name>
</gene>
<dbReference type="GO" id="GO:0005634">
    <property type="term" value="C:nucleus"/>
    <property type="evidence" value="ECO:0007669"/>
    <property type="project" value="UniProtKB-UniRule"/>
</dbReference>
<feature type="DNA-binding region" description="HMG box" evidence="1">
    <location>
        <begin position="1794"/>
        <end position="1857"/>
    </location>
</feature>
<keyword evidence="1" id="KW-0539">Nucleus</keyword>
<dbReference type="PANTHER" id="PTHR32387">
    <property type="entry name" value="WU:FJ29H11"/>
    <property type="match status" value="1"/>
</dbReference>
<keyword evidence="5" id="KW-1185">Reference proteome</keyword>
<dbReference type="NCBIfam" id="NF047352">
    <property type="entry name" value="P_loop_sacsin"/>
    <property type="match status" value="1"/>
</dbReference>
<proteinExistence type="predicted"/>
<keyword evidence="1" id="KW-0238">DNA-binding</keyword>
<organism evidence="4 5">
    <name type="scientific">Saponaria officinalis</name>
    <name type="common">Common soapwort</name>
    <name type="synonym">Lychnis saponaria</name>
    <dbReference type="NCBI Taxonomy" id="3572"/>
    <lineage>
        <taxon>Eukaryota</taxon>
        <taxon>Viridiplantae</taxon>
        <taxon>Streptophyta</taxon>
        <taxon>Embryophyta</taxon>
        <taxon>Tracheophyta</taxon>
        <taxon>Spermatophyta</taxon>
        <taxon>Magnoliopsida</taxon>
        <taxon>eudicotyledons</taxon>
        <taxon>Gunneridae</taxon>
        <taxon>Pentapetalae</taxon>
        <taxon>Caryophyllales</taxon>
        <taxon>Caryophyllaceae</taxon>
        <taxon>Caryophylleae</taxon>
        <taxon>Saponaria</taxon>
    </lineage>
</organism>
<dbReference type="EMBL" id="JBDFQZ010000001">
    <property type="protein sequence ID" value="KAK9756525.1"/>
    <property type="molecule type" value="Genomic_DNA"/>
</dbReference>
<dbReference type="InterPro" id="IPR009071">
    <property type="entry name" value="HMG_box_dom"/>
</dbReference>
<dbReference type="InterPro" id="IPR058210">
    <property type="entry name" value="SACS/Nov_dom"/>
</dbReference>
<name>A0AAW1N6N4_SAPOF</name>
<evidence type="ECO:0000256" key="1">
    <source>
        <dbReference type="PROSITE-ProRule" id="PRU00267"/>
    </source>
</evidence>
<dbReference type="GO" id="GO:0003677">
    <property type="term" value="F:DNA binding"/>
    <property type="evidence" value="ECO:0007669"/>
    <property type="project" value="UniProtKB-UniRule"/>
</dbReference>
<dbReference type="PANTHER" id="PTHR32387:SF11">
    <property type="entry name" value="PROTEIN NO VEIN C-TERMINAL DOMAIN-CONTAINING PROTEIN"/>
    <property type="match status" value="1"/>
</dbReference>
<evidence type="ECO:0000256" key="2">
    <source>
        <dbReference type="SAM" id="MobiDB-lite"/>
    </source>
</evidence>
<dbReference type="Pfam" id="PF00505">
    <property type="entry name" value="HMG_box"/>
    <property type="match status" value="1"/>
</dbReference>
<dbReference type="Gene3D" id="3.30.565.10">
    <property type="entry name" value="Histidine kinase-like ATPase, C-terminal domain"/>
    <property type="match status" value="1"/>
</dbReference>
<reference evidence="4" key="1">
    <citation type="submission" date="2024-03" db="EMBL/GenBank/DDBJ databases">
        <title>WGS assembly of Saponaria officinalis var. Norfolk2.</title>
        <authorList>
            <person name="Jenkins J."/>
            <person name="Shu S."/>
            <person name="Grimwood J."/>
            <person name="Barry K."/>
            <person name="Goodstein D."/>
            <person name="Schmutz J."/>
            <person name="Leebens-Mack J."/>
            <person name="Osbourn A."/>
        </authorList>
    </citation>
    <scope>NUCLEOTIDE SEQUENCE [LARGE SCALE GENOMIC DNA]</scope>
    <source>
        <strain evidence="4">JIC</strain>
    </source>
</reference>
<dbReference type="SUPFAM" id="SSF55874">
    <property type="entry name" value="ATPase domain of HSP90 chaperone/DNA topoisomerase II/histidine kinase"/>
    <property type="match status" value="1"/>
</dbReference>
<protein>
    <recommendedName>
        <fullName evidence="3">HMG box domain-containing protein</fullName>
    </recommendedName>
</protein>
<dbReference type="InterPro" id="IPR036890">
    <property type="entry name" value="HATPase_C_sf"/>
</dbReference>
<feature type="compositionally biased region" description="Polar residues" evidence="2">
    <location>
        <begin position="1761"/>
        <end position="1773"/>
    </location>
</feature>
<dbReference type="InterPro" id="IPR036910">
    <property type="entry name" value="HMG_box_dom_sf"/>
</dbReference>
<dbReference type="Pfam" id="PF25794">
    <property type="entry name" value="SACS"/>
    <property type="match status" value="1"/>
</dbReference>
<evidence type="ECO:0000313" key="5">
    <source>
        <dbReference type="Proteomes" id="UP001443914"/>
    </source>
</evidence>
<dbReference type="Proteomes" id="UP001443914">
    <property type="component" value="Unassembled WGS sequence"/>
</dbReference>
<evidence type="ECO:0000259" key="3">
    <source>
        <dbReference type="PROSITE" id="PS50118"/>
    </source>
</evidence>
<evidence type="ECO:0000313" key="4">
    <source>
        <dbReference type="EMBL" id="KAK9756525.1"/>
    </source>
</evidence>
<feature type="region of interest" description="Disordered" evidence="2">
    <location>
        <begin position="1761"/>
        <end position="1793"/>
    </location>
</feature>
<dbReference type="SMART" id="SM00398">
    <property type="entry name" value="HMG"/>
    <property type="match status" value="1"/>
</dbReference>
<dbReference type="InterPro" id="IPR052957">
    <property type="entry name" value="Auxin_embryo_med"/>
</dbReference>
<sequence>MKKVKIIYKRKLLQSYIDTMEKTDAEKHIKQLRINKFSIGAEKENPLTQDLHHAVTCLSAELYTKDVHFLMELLQNAEDNQYAEGVEPTLEFVLTTRDITGCGATETLLIFNNEVGFSRQNMESICSVGRSTKKGKKSEGFIGEKGIGFKSVFLVSKQPHIISNGYNVKFNEEPDMHCGIGYIVPEWVSDMSFVSKIHAVYGSENLPTTAIILPLKEDKVESVKEELSSLHPELLLFLTKLKRLYVHTDGNTSKNAGSVTAISIVNETNHIVSRDKDADSRVVHLSVKDKPDSPEEKCQYYMWRQAFSVRPEAKVGGRAHVEKWSVSLAFPFGNRLKRGTSSIGVFAFLPTSMVTNFPFVIQADFILASSRETIMFDNKWNQGILGCVPLAFVNAFTSCVKEGSPVFTAAEAFEFLPSQASPFPELNKVRESIKNKLVDSVIIPCETFSDKMTFSRPVSAVRILPRFRDILFKMKKSGVPLAGISSTKYFPVHSSLDQVKYDPSLNFLGVFSRDEWYEKCITACDLVGQASDKMYLDLLLFVTHYLKHSNITKNLPLLKYSDESGKVKLRSLAKSYVDPIIKYGAEPELHTWLHKCNLLFGCPNKTYFLPNSVYVALTRHPMGSKVFNSLSLHGGVKPCSALEYSSLLGGVVDLRTTIMFAQFLYHSHRKKFLTVSEASSVMQWMPIIDGSGCVRSPRTHTLVPALGSKWVKLLGPSNPFVKLNYVDIGKTYATAAEFAGEETPEEELLSFLTAHSGARDLPELTPPNMCLQVASFVMTSEQAFLLLDWIRFHRTRGSYIPEKFTHSIRSGKWVKTTSGVDCPSNCTVPNETGKAMLQIVENGLSGFSILDKKFYGERISLYTDELQFLGVRCGVNGVQEIVMDHFKLQSSSKMNRATAFSLLKFIGFLKARQLLEEQWLNAMSAGKWLKTFKGYASPGESLFLQSDSEAEAAVIMTRLHVIDTKFYGEKLSSFLVELKLLGVRFESDVYSLAAKNLSFPDNPLTLTSHCGFFMLKCFKNFDISDTSFIEKLRGYPWVKTSTGFSCSSVSVLHEPSWGCLLNVADVSWIDENFYGHDIRLYKDELKALGVAVDFPDALKIIVNKLKTHLSSSVSSTHLITLLQCFAKMKKTMRTELDSMCQLLSNEKILKTRHGFKRPNESILFNSKWASISQCVDLPLVDDSYYGIGIYALRDELKMLGVLSSLKDGVTLVAIGLTRPVDTELLTAEGTISLLFCLKEIMADTGVGDNLCIKTFVENLKKSEFLKTSWGFRLPENTFFFDNEWRDMLDSKDAPFLDDKYYGLDLSAYLDELKVIGVKFDPTEVCSTLSQSLPQLDETNAIKRIYGFLKEFKWKPEAEVEGNWKIWIPAEDGFSQGKWVDSSLCIIKDKAHHFAPILFSLDMYYENDLLPFFSSTFGVLETPSTSHYLQIWSLWESKENHEILDVECCFFWAYILKNWNTEIEDALKKNLVKVPTMLPEGGNRLVNKEHVFVPDDLWLKNIFLVGGDSPSFVWMPNSSIFSVVNSRKLFAVYDALGVRKLSKSVNRSITFQQSLEQLEKADLKKKLIVKGLIEIVLGFLTCKIHMPKKERYDAVRSLLNLSVFENNGDIGVSYQLHLADGRCIKREVEKLVFWDKKSRKLFIDKSFSECQKSNAMFVNFSAVEIAEGLLPGENIAVVNELRNLIQLGFLYEFEEHSIRFLLTRENIEILPEDEMFLASVLTSNNGQGLSEQCASTALELAPLTPNVSQRVKRKRLDEIVSTNKSKLTSNSMPNDSKLKKVVAEGDADEESNKKPKRPLNAFLVFMKEFRKLEHNLGEGTNACGASKWMAMSPLEKAPYIEIAEKNRAEYAKGITAYHRKLAECVKEEAQSNDNNEVQAMD</sequence>
<feature type="domain" description="HMG box" evidence="3">
    <location>
        <begin position="1794"/>
        <end position="1857"/>
    </location>
</feature>
<dbReference type="Gene3D" id="1.10.30.10">
    <property type="entry name" value="High mobility group box domain"/>
    <property type="match status" value="1"/>
</dbReference>
<accession>A0AAW1N6N4</accession>
<dbReference type="SUPFAM" id="SSF47095">
    <property type="entry name" value="HMG-box"/>
    <property type="match status" value="1"/>
</dbReference>